<organism evidence="4 5">
    <name type="scientific">Fistulifera solaris</name>
    <name type="common">Oleaginous diatom</name>
    <dbReference type="NCBI Taxonomy" id="1519565"/>
    <lineage>
        <taxon>Eukaryota</taxon>
        <taxon>Sar</taxon>
        <taxon>Stramenopiles</taxon>
        <taxon>Ochrophyta</taxon>
        <taxon>Bacillariophyta</taxon>
        <taxon>Bacillariophyceae</taxon>
        <taxon>Bacillariophycidae</taxon>
        <taxon>Naviculales</taxon>
        <taxon>Naviculaceae</taxon>
        <taxon>Fistulifera</taxon>
    </lineage>
</organism>
<gene>
    <name evidence="4" type="ORF">FisN_2Hu048</name>
</gene>
<evidence type="ECO:0000256" key="2">
    <source>
        <dbReference type="ARBA" id="ARBA00022723"/>
    </source>
</evidence>
<sequence length="303" mass="35046">MAFNAATILKRGLYILSIAWENESMDNQIKHFKKHYGSSHDALADMWNDLITTQIPGLVLNEKEKSGWGLDFFLRAHYFLFTYPKNTEQFAKRFDIGLSYAQGKPLWSWIERISMLKHIKIKWEARLNEPHPAQFVISVDGTDMKIDEVQHDDEPVNRGYYSHKINHGAVKYEIALSIFEPRCVWMNGPHPGGKHDITILREGGLLDKIALGDLVIADRGYRTSVPHEQRKLSLPNRLGNAEVEKLKSRARSRHESFNGRIKNFNVLYETYRHDIKIKHKLAFEAVVVTVQYQMDNGSPIFDV</sequence>
<evidence type="ECO:0000313" key="4">
    <source>
        <dbReference type="EMBL" id="GAX24463.1"/>
    </source>
</evidence>
<dbReference type="InterPro" id="IPR027806">
    <property type="entry name" value="HARBI1_dom"/>
</dbReference>
<dbReference type="EMBL" id="BDSP01000209">
    <property type="protein sequence ID" value="GAX24463.1"/>
    <property type="molecule type" value="Genomic_DNA"/>
</dbReference>
<reference evidence="4 5" key="1">
    <citation type="journal article" date="2015" name="Plant Cell">
        <title>Oil accumulation by the oleaginous diatom Fistulifera solaris as revealed by the genome and transcriptome.</title>
        <authorList>
            <person name="Tanaka T."/>
            <person name="Maeda Y."/>
            <person name="Veluchamy A."/>
            <person name="Tanaka M."/>
            <person name="Abida H."/>
            <person name="Marechal E."/>
            <person name="Bowler C."/>
            <person name="Muto M."/>
            <person name="Sunaga Y."/>
            <person name="Tanaka M."/>
            <person name="Yoshino T."/>
            <person name="Taniguchi T."/>
            <person name="Fukuda Y."/>
            <person name="Nemoto M."/>
            <person name="Matsumoto M."/>
            <person name="Wong P.S."/>
            <person name="Aburatani S."/>
            <person name="Fujibuchi W."/>
        </authorList>
    </citation>
    <scope>NUCLEOTIDE SEQUENCE [LARGE SCALE GENOMIC DNA]</scope>
    <source>
        <strain evidence="4 5">JPCC DA0580</strain>
    </source>
</reference>
<keyword evidence="2" id="KW-0479">Metal-binding</keyword>
<dbReference type="Proteomes" id="UP000198406">
    <property type="component" value="Unassembled WGS sequence"/>
</dbReference>
<dbReference type="AlphaFoldDB" id="A0A1Z5KDX2"/>
<evidence type="ECO:0000256" key="1">
    <source>
        <dbReference type="ARBA" id="ARBA00001968"/>
    </source>
</evidence>
<proteinExistence type="predicted"/>
<dbReference type="GO" id="GO:0046872">
    <property type="term" value="F:metal ion binding"/>
    <property type="evidence" value="ECO:0007669"/>
    <property type="project" value="UniProtKB-KW"/>
</dbReference>
<feature type="domain" description="DDE Tnp4" evidence="3">
    <location>
        <begin position="139"/>
        <end position="276"/>
    </location>
</feature>
<protein>
    <recommendedName>
        <fullName evidence="3">DDE Tnp4 domain-containing protein</fullName>
    </recommendedName>
</protein>
<comment type="cofactor">
    <cofactor evidence="1">
        <name>a divalent metal cation</name>
        <dbReference type="ChEBI" id="CHEBI:60240"/>
    </cofactor>
</comment>
<dbReference type="InParanoid" id="A0A1Z5KDX2"/>
<accession>A0A1Z5KDX2</accession>
<evidence type="ECO:0000313" key="5">
    <source>
        <dbReference type="Proteomes" id="UP000198406"/>
    </source>
</evidence>
<dbReference type="Pfam" id="PF13359">
    <property type="entry name" value="DDE_Tnp_4"/>
    <property type="match status" value="1"/>
</dbReference>
<dbReference type="OrthoDB" id="40315at2759"/>
<keyword evidence="5" id="KW-1185">Reference proteome</keyword>
<comment type="caution">
    <text evidence="4">The sequence shown here is derived from an EMBL/GenBank/DDBJ whole genome shotgun (WGS) entry which is preliminary data.</text>
</comment>
<evidence type="ECO:0000259" key="3">
    <source>
        <dbReference type="Pfam" id="PF13359"/>
    </source>
</evidence>
<name>A0A1Z5KDX2_FISSO</name>